<evidence type="ECO:0000313" key="2">
    <source>
        <dbReference type="Proteomes" id="UP000052023"/>
    </source>
</evidence>
<gene>
    <name evidence="1" type="ORF">CQ13_32410</name>
</gene>
<proteinExistence type="predicted"/>
<evidence type="ECO:0000313" key="1">
    <source>
        <dbReference type="EMBL" id="KRR20350.1"/>
    </source>
</evidence>
<name>A0A0R3MLB1_9BRAD</name>
<accession>A0A0R3MLB1</accession>
<dbReference type="Proteomes" id="UP000052023">
    <property type="component" value="Unassembled WGS sequence"/>
</dbReference>
<dbReference type="AlphaFoldDB" id="A0A0R3MLB1"/>
<dbReference type="RefSeq" id="WP_156433969.1">
    <property type="nucleotide sequence ID" value="NZ_LLYA01000178.1"/>
</dbReference>
<reference evidence="1 2" key="1">
    <citation type="submission" date="2014-03" db="EMBL/GenBank/DDBJ databases">
        <title>Bradyrhizobium valentinum sp. nov., isolated from effective nodules of Lupinus mariae-josephae, a lupine endemic of basic-lime soils in Eastern Spain.</title>
        <authorList>
            <person name="Duran D."/>
            <person name="Rey L."/>
            <person name="Navarro A."/>
            <person name="Busquets A."/>
            <person name="Imperial J."/>
            <person name="Ruiz-Argueso T."/>
        </authorList>
    </citation>
    <scope>NUCLEOTIDE SEQUENCE [LARGE SCALE GENOMIC DNA]</scope>
    <source>
        <strain evidence="1 2">Ro19</strain>
    </source>
</reference>
<sequence length="175" mass="19765">MNMIVGAAITGATIPAAALAIIEDQPLLDLERDILEAYRQATIDDDEISECVHAWRDEWLRLDCEVKEGRIKMTQDEVSEAIGRMPEVARQAELNRLAQPHFDRLDELVKEMWAIPARTAEGKRAKLEVLLTCIAGAGWLDNDKDADYDVRMTRSLILELLGGEQAERFKEQFAV</sequence>
<dbReference type="OrthoDB" id="8254856at2"/>
<dbReference type="EMBL" id="LLYA01000178">
    <property type="protein sequence ID" value="KRR20350.1"/>
    <property type="molecule type" value="Genomic_DNA"/>
</dbReference>
<keyword evidence="2" id="KW-1185">Reference proteome</keyword>
<protein>
    <submittedName>
        <fullName evidence="1">Uncharacterized protein</fullName>
    </submittedName>
</protein>
<comment type="caution">
    <text evidence="1">The sequence shown here is derived from an EMBL/GenBank/DDBJ whole genome shotgun (WGS) entry which is preliminary data.</text>
</comment>
<organism evidence="1 2">
    <name type="scientific">Bradyrhizobium retamae</name>
    <dbReference type="NCBI Taxonomy" id="1300035"/>
    <lineage>
        <taxon>Bacteria</taxon>
        <taxon>Pseudomonadati</taxon>
        <taxon>Pseudomonadota</taxon>
        <taxon>Alphaproteobacteria</taxon>
        <taxon>Hyphomicrobiales</taxon>
        <taxon>Nitrobacteraceae</taxon>
        <taxon>Bradyrhizobium</taxon>
    </lineage>
</organism>